<dbReference type="AlphaFoldDB" id="A0AAU7CSL0"/>
<dbReference type="InterPro" id="IPR000682">
    <property type="entry name" value="PCMT"/>
</dbReference>
<dbReference type="NCBIfam" id="NF001453">
    <property type="entry name" value="PRK00312.1"/>
    <property type="match status" value="1"/>
</dbReference>
<dbReference type="PANTHER" id="PTHR11579">
    <property type="entry name" value="PROTEIN-L-ISOASPARTATE O-METHYLTRANSFERASE"/>
    <property type="match status" value="1"/>
</dbReference>
<gene>
    <name evidence="7" type="primary">pcm</name>
    <name evidence="8" type="ORF">V5E97_18595</name>
</gene>
<accession>A0AAU7CSL0</accession>
<protein>
    <recommendedName>
        <fullName evidence="7">Protein-L-isoaspartate O-methyltransferase</fullName>
        <ecNumber evidence="7">2.1.1.77</ecNumber>
    </recommendedName>
    <alternativeName>
        <fullName evidence="7">L-isoaspartyl protein carboxyl methyltransferase</fullName>
    </alternativeName>
    <alternativeName>
        <fullName evidence="7">Protein L-isoaspartyl methyltransferase</fullName>
    </alternativeName>
    <alternativeName>
        <fullName evidence="7">Protein-beta-aspartate methyltransferase</fullName>
        <shortName evidence="7">PIMT</shortName>
    </alternativeName>
</protein>
<comment type="similarity">
    <text evidence="2 7">Belongs to the methyltransferase superfamily. L-isoaspartyl/D-aspartyl protein methyltransferase family.</text>
</comment>
<dbReference type="EMBL" id="CP155447">
    <property type="protein sequence ID" value="XBH07963.1"/>
    <property type="molecule type" value="Genomic_DNA"/>
</dbReference>
<dbReference type="EC" id="2.1.1.77" evidence="7"/>
<dbReference type="GO" id="GO:0005737">
    <property type="term" value="C:cytoplasm"/>
    <property type="evidence" value="ECO:0007669"/>
    <property type="project" value="UniProtKB-SubCell"/>
</dbReference>
<evidence type="ECO:0000256" key="3">
    <source>
        <dbReference type="ARBA" id="ARBA00022490"/>
    </source>
</evidence>
<dbReference type="NCBIfam" id="TIGR00080">
    <property type="entry name" value="pimt"/>
    <property type="match status" value="1"/>
</dbReference>
<dbReference type="RefSeq" id="WP_406700800.1">
    <property type="nucleotide sequence ID" value="NZ_CP155447.1"/>
</dbReference>
<dbReference type="PANTHER" id="PTHR11579:SF0">
    <property type="entry name" value="PROTEIN-L-ISOASPARTATE(D-ASPARTATE) O-METHYLTRANSFERASE"/>
    <property type="match status" value="1"/>
</dbReference>
<evidence type="ECO:0000256" key="7">
    <source>
        <dbReference type="HAMAP-Rule" id="MF_00090"/>
    </source>
</evidence>
<dbReference type="InterPro" id="IPR029063">
    <property type="entry name" value="SAM-dependent_MTases_sf"/>
</dbReference>
<evidence type="ECO:0000256" key="5">
    <source>
        <dbReference type="ARBA" id="ARBA00022679"/>
    </source>
</evidence>
<organism evidence="8">
    <name type="scientific">Singulisphaera sp. Ch08</name>
    <dbReference type="NCBI Taxonomy" id="3120278"/>
    <lineage>
        <taxon>Bacteria</taxon>
        <taxon>Pseudomonadati</taxon>
        <taxon>Planctomycetota</taxon>
        <taxon>Planctomycetia</taxon>
        <taxon>Isosphaerales</taxon>
        <taxon>Isosphaeraceae</taxon>
        <taxon>Singulisphaera</taxon>
    </lineage>
</organism>
<keyword evidence="4 7" id="KW-0489">Methyltransferase</keyword>
<dbReference type="FunFam" id="3.40.50.150:FF:000010">
    <property type="entry name" value="Protein-L-isoaspartate O-methyltransferase"/>
    <property type="match status" value="1"/>
</dbReference>
<dbReference type="Pfam" id="PF01135">
    <property type="entry name" value="PCMT"/>
    <property type="match status" value="1"/>
</dbReference>
<comment type="subcellular location">
    <subcellularLocation>
        <location evidence="1 7">Cytoplasm</location>
    </subcellularLocation>
</comment>
<dbReference type="CDD" id="cd02440">
    <property type="entry name" value="AdoMet_MTases"/>
    <property type="match status" value="1"/>
</dbReference>
<keyword evidence="3 7" id="KW-0963">Cytoplasm</keyword>
<dbReference type="Gene3D" id="3.40.50.150">
    <property type="entry name" value="Vaccinia Virus protein VP39"/>
    <property type="match status" value="1"/>
</dbReference>
<evidence type="ECO:0000256" key="6">
    <source>
        <dbReference type="ARBA" id="ARBA00022691"/>
    </source>
</evidence>
<comment type="catalytic activity">
    <reaction evidence="7">
        <text>[protein]-L-isoaspartate + S-adenosyl-L-methionine = [protein]-L-isoaspartate alpha-methyl ester + S-adenosyl-L-homocysteine</text>
        <dbReference type="Rhea" id="RHEA:12705"/>
        <dbReference type="Rhea" id="RHEA-COMP:12143"/>
        <dbReference type="Rhea" id="RHEA-COMP:12144"/>
        <dbReference type="ChEBI" id="CHEBI:57856"/>
        <dbReference type="ChEBI" id="CHEBI:59789"/>
        <dbReference type="ChEBI" id="CHEBI:90596"/>
        <dbReference type="ChEBI" id="CHEBI:90598"/>
        <dbReference type="EC" id="2.1.1.77"/>
    </reaction>
</comment>
<dbReference type="GO" id="GO:0032259">
    <property type="term" value="P:methylation"/>
    <property type="evidence" value="ECO:0007669"/>
    <property type="project" value="UniProtKB-KW"/>
</dbReference>
<comment type="function">
    <text evidence="7">Catalyzes the methyl esterification of L-isoaspartyl residues in peptides and proteins that result from spontaneous decomposition of normal L-aspartyl and L-asparaginyl residues. It plays a role in the repair and/or degradation of damaged proteins.</text>
</comment>
<dbReference type="PROSITE" id="PS01279">
    <property type="entry name" value="PCMT"/>
    <property type="match status" value="1"/>
</dbReference>
<dbReference type="GO" id="GO:0004719">
    <property type="term" value="F:protein-L-isoaspartate (D-aspartate) O-methyltransferase activity"/>
    <property type="evidence" value="ECO:0007669"/>
    <property type="project" value="UniProtKB-UniRule"/>
</dbReference>
<evidence type="ECO:0000256" key="4">
    <source>
        <dbReference type="ARBA" id="ARBA00022603"/>
    </source>
</evidence>
<evidence type="ECO:0000256" key="2">
    <source>
        <dbReference type="ARBA" id="ARBA00005369"/>
    </source>
</evidence>
<feature type="active site" evidence="7">
    <location>
        <position position="65"/>
    </location>
</feature>
<evidence type="ECO:0000256" key="1">
    <source>
        <dbReference type="ARBA" id="ARBA00004496"/>
    </source>
</evidence>
<reference evidence="8" key="1">
    <citation type="submission" date="2024-05" db="EMBL/GenBank/DDBJ databases">
        <title>Planctomycetes of the genus Singulisphaera possess chitinolytic capabilities.</title>
        <authorList>
            <person name="Ivanova A."/>
        </authorList>
    </citation>
    <scope>NUCLEOTIDE SEQUENCE</scope>
    <source>
        <strain evidence="8">Ch08T</strain>
    </source>
</reference>
<proteinExistence type="inferred from homology"/>
<dbReference type="SUPFAM" id="SSF53335">
    <property type="entry name" value="S-adenosyl-L-methionine-dependent methyltransferases"/>
    <property type="match status" value="1"/>
</dbReference>
<name>A0AAU7CSL0_9BACT</name>
<dbReference type="HAMAP" id="MF_00090">
    <property type="entry name" value="PIMT"/>
    <property type="match status" value="1"/>
</dbReference>
<keyword evidence="6 7" id="KW-0949">S-adenosyl-L-methionine</keyword>
<evidence type="ECO:0000313" key="8">
    <source>
        <dbReference type="EMBL" id="XBH07963.1"/>
    </source>
</evidence>
<keyword evidence="5 7" id="KW-0808">Transferase</keyword>
<sequence>MPSHRPHDPFPGAAIADQVRQHGIHDPRLLDVLARLSREKFVPPDERRHALDDRAIPIGQEQTISQPFMVAVMTQELALSGTERVLEIGTGSGYQAAVLSELASEVFTIERLVTLSLRARAILDGLGRTNIRYLVGDGTLGWPAEAPFDRILVTAGAPGFPSALFNQLIEGGILVAPVGDEFSQELTIIQKQNGRPESRSIMGCRFVKLIGAEGWSNP</sequence>
<dbReference type="GO" id="GO:0030091">
    <property type="term" value="P:protein repair"/>
    <property type="evidence" value="ECO:0007669"/>
    <property type="project" value="UniProtKB-UniRule"/>
</dbReference>